<dbReference type="SFLD" id="SFLDG01129">
    <property type="entry name" value="C1.5:_HAD__Beta-PGM__Phosphata"/>
    <property type="match status" value="1"/>
</dbReference>
<evidence type="ECO:0000256" key="1">
    <source>
        <dbReference type="ARBA" id="ARBA00001946"/>
    </source>
</evidence>
<dbReference type="GeneID" id="63186065"/>
<dbReference type="PRINTS" id="PR00413">
    <property type="entry name" value="HADHALOGNASE"/>
</dbReference>
<comment type="similarity">
    <text evidence="2">Belongs to the HAD-like hydrolase superfamily.</text>
</comment>
<dbReference type="Gene3D" id="1.10.150.520">
    <property type="match status" value="1"/>
</dbReference>
<dbReference type="Pfam" id="PF00702">
    <property type="entry name" value="Hydrolase"/>
    <property type="match status" value="1"/>
</dbReference>
<dbReference type="InterPro" id="IPR051400">
    <property type="entry name" value="HAD-like_hydrolase"/>
</dbReference>
<protein>
    <submittedName>
        <fullName evidence="5">HAD family hydrolase</fullName>
    </submittedName>
</protein>
<dbReference type="NCBIfam" id="TIGR01549">
    <property type="entry name" value="HAD-SF-IA-v1"/>
    <property type="match status" value="1"/>
</dbReference>
<dbReference type="InterPro" id="IPR023214">
    <property type="entry name" value="HAD_sf"/>
</dbReference>
<dbReference type="Proteomes" id="UP000663203">
    <property type="component" value="Chromosome"/>
</dbReference>
<keyword evidence="6" id="KW-1185">Reference proteome</keyword>
<dbReference type="GO" id="GO:0044281">
    <property type="term" value="P:small molecule metabolic process"/>
    <property type="evidence" value="ECO:0007669"/>
    <property type="project" value="UniProtKB-ARBA"/>
</dbReference>
<dbReference type="EMBL" id="CP071462">
    <property type="protein sequence ID" value="QSW99782.1"/>
    <property type="molecule type" value="Genomic_DNA"/>
</dbReference>
<dbReference type="SUPFAM" id="SSF56784">
    <property type="entry name" value="HAD-like"/>
    <property type="match status" value="1"/>
</dbReference>
<accession>A0A8A2VHI3</accession>
<keyword evidence="3 5" id="KW-0378">Hydrolase</keyword>
<sequence>MTVTAVLFDLDDTLYPYAPCKEAGLEAARTVALDLGYEFDREGFDAFYRSGRREAKRELAGTAATHERFIYFKRALEERTGEPRAGDALALGEAFWEAYLDEMELFPGVRETLETLRENGVAVGIVTNLTTRIQLEKVDRLGLEEHIDLLLTSEETGREKPGSVMFSLALSRLESRPSEAVMVGDNIETDVVGANAVGLETVLWNADVDPADEPLAGRRRPDHRIDSFGDLTEEVL</sequence>
<dbReference type="PANTHER" id="PTHR46470">
    <property type="entry name" value="N-ACYLNEURAMINATE-9-PHOSPHATASE"/>
    <property type="match status" value="1"/>
</dbReference>
<dbReference type="NCBIfam" id="TIGR01509">
    <property type="entry name" value="HAD-SF-IA-v3"/>
    <property type="match status" value="1"/>
</dbReference>
<organism evidence="5 6">
    <name type="scientific">Haloterrigena alkaliphila</name>
    <dbReference type="NCBI Taxonomy" id="2816475"/>
    <lineage>
        <taxon>Archaea</taxon>
        <taxon>Methanobacteriati</taxon>
        <taxon>Methanobacteriota</taxon>
        <taxon>Stenosarchaea group</taxon>
        <taxon>Halobacteria</taxon>
        <taxon>Halobacteriales</taxon>
        <taxon>Natrialbaceae</taxon>
        <taxon>Haloterrigena</taxon>
    </lineage>
</organism>
<dbReference type="SFLD" id="SFLDS00003">
    <property type="entry name" value="Haloacid_Dehalogenase"/>
    <property type="match status" value="1"/>
</dbReference>
<dbReference type="KEGG" id="hakz:J0X25_02130"/>
<evidence type="ECO:0000256" key="2">
    <source>
        <dbReference type="ARBA" id="ARBA00007958"/>
    </source>
</evidence>
<proteinExistence type="inferred from homology"/>
<dbReference type="NCBIfam" id="TIGR01662">
    <property type="entry name" value="HAD-SF-IIIA"/>
    <property type="match status" value="1"/>
</dbReference>
<name>A0A8A2VHI3_9EURY</name>
<dbReference type="InterPro" id="IPR006439">
    <property type="entry name" value="HAD-SF_hydro_IA"/>
</dbReference>
<gene>
    <name evidence="5" type="ORF">J0X25_02130</name>
</gene>
<evidence type="ECO:0000256" key="4">
    <source>
        <dbReference type="ARBA" id="ARBA00022842"/>
    </source>
</evidence>
<evidence type="ECO:0000256" key="3">
    <source>
        <dbReference type="ARBA" id="ARBA00022801"/>
    </source>
</evidence>
<keyword evidence="4" id="KW-0460">Magnesium</keyword>
<evidence type="ECO:0000313" key="5">
    <source>
        <dbReference type="EMBL" id="QSW99782.1"/>
    </source>
</evidence>
<dbReference type="RefSeq" id="WP_207289388.1">
    <property type="nucleotide sequence ID" value="NZ_CP071462.1"/>
</dbReference>
<dbReference type="InterPro" id="IPR006549">
    <property type="entry name" value="HAD-SF_hydro_IIIA"/>
</dbReference>
<evidence type="ECO:0000313" key="6">
    <source>
        <dbReference type="Proteomes" id="UP000663203"/>
    </source>
</evidence>
<dbReference type="AlphaFoldDB" id="A0A8A2VHI3"/>
<comment type="cofactor">
    <cofactor evidence="1">
        <name>Mg(2+)</name>
        <dbReference type="ChEBI" id="CHEBI:18420"/>
    </cofactor>
</comment>
<dbReference type="Gene3D" id="3.40.50.1000">
    <property type="entry name" value="HAD superfamily/HAD-like"/>
    <property type="match status" value="1"/>
</dbReference>
<dbReference type="InterPro" id="IPR036412">
    <property type="entry name" value="HAD-like_sf"/>
</dbReference>
<reference evidence="5 6" key="1">
    <citation type="submission" date="2021-03" db="EMBL/GenBank/DDBJ databases">
        <title>Haloterrigena longa sp. nov. and Haloterrigena limicola sp. nov., extremely halophilic archaea isolated from a salt lake.</title>
        <authorList>
            <person name="Henglin C."/>
        </authorList>
    </citation>
    <scope>NUCLEOTIDE SEQUENCE [LARGE SCALE GENOMIC DNA]</scope>
    <source>
        <strain evidence="5 6">KZCA68</strain>
    </source>
</reference>
<dbReference type="GO" id="GO:0016787">
    <property type="term" value="F:hydrolase activity"/>
    <property type="evidence" value="ECO:0007669"/>
    <property type="project" value="UniProtKB-KW"/>
</dbReference>